<gene>
    <name evidence="3" type="ORF">Slati_3572100</name>
</gene>
<dbReference type="InterPro" id="IPR046848">
    <property type="entry name" value="E_motif"/>
</dbReference>
<dbReference type="Pfam" id="PF20431">
    <property type="entry name" value="E_motif"/>
    <property type="match status" value="1"/>
</dbReference>
<dbReference type="InterPro" id="IPR046960">
    <property type="entry name" value="PPR_At4g14850-like_plant"/>
</dbReference>
<feature type="repeat" description="PPR" evidence="2">
    <location>
        <begin position="195"/>
        <end position="229"/>
    </location>
</feature>
<dbReference type="GO" id="GO:0003723">
    <property type="term" value="F:RNA binding"/>
    <property type="evidence" value="ECO:0007669"/>
    <property type="project" value="InterPro"/>
</dbReference>
<name>A0AAW2TYL7_9LAMI</name>
<evidence type="ECO:0000256" key="1">
    <source>
        <dbReference type="ARBA" id="ARBA00022737"/>
    </source>
</evidence>
<dbReference type="Gene3D" id="1.25.40.10">
    <property type="entry name" value="Tetratricopeptide repeat domain"/>
    <property type="match status" value="4"/>
</dbReference>
<protein>
    <submittedName>
        <fullName evidence="3">Pentatricopeptide repeat-containing protein, mitochondrial</fullName>
    </submittedName>
</protein>
<dbReference type="EMBL" id="JACGWN010000013">
    <property type="protein sequence ID" value="KAL0409824.1"/>
    <property type="molecule type" value="Genomic_DNA"/>
</dbReference>
<organism evidence="3">
    <name type="scientific">Sesamum latifolium</name>
    <dbReference type="NCBI Taxonomy" id="2727402"/>
    <lineage>
        <taxon>Eukaryota</taxon>
        <taxon>Viridiplantae</taxon>
        <taxon>Streptophyta</taxon>
        <taxon>Embryophyta</taxon>
        <taxon>Tracheophyta</taxon>
        <taxon>Spermatophyta</taxon>
        <taxon>Magnoliopsida</taxon>
        <taxon>eudicotyledons</taxon>
        <taxon>Gunneridae</taxon>
        <taxon>Pentapetalae</taxon>
        <taxon>asterids</taxon>
        <taxon>lamiids</taxon>
        <taxon>Lamiales</taxon>
        <taxon>Pedaliaceae</taxon>
        <taxon>Sesamum</taxon>
    </lineage>
</organism>
<evidence type="ECO:0000313" key="3">
    <source>
        <dbReference type="EMBL" id="KAL0409824.1"/>
    </source>
</evidence>
<dbReference type="FunFam" id="1.25.40.10:FF:000144">
    <property type="entry name" value="Pentatricopeptide repeat-containing protein, mitochondrial"/>
    <property type="match status" value="1"/>
</dbReference>
<sequence length="519" mass="57919">MAIVPNLIRRNKLAMFRHCFPLTNNIFPKSHNLSAGHSNPGQDVVSDRSSGPHQLLDEMLKRDVESATSLIGHFAKQNQHREAIVCFSRMLFLDIRPNEYTFGTVIHSSVVLQDLHLGRQIHSYAKRISLNSNVFVGSAILDLYVKLSNIDDALRAFQDIHEPNVVSYATLIHGYMKEGRFDEAGVVFRSMPERNVVSWNTMISGCSQSGKNEEAVNFFVEMLREGVVPSQSTYPCAIIAAANVGALGIGRSIHASAVKFLGELSLFLANSLISFYAKCGSMEDSLLTFNKMRERNIVSWNAVICGYAQNGLGNGAIEMYEKMKLTGIQPNSITLLGLLLACNHVGLIDEGFKYFNQARYEDPSLLKSEHYACMIDLLSRSGRFQEAERFLHHLPFDPGVGFWKALLGGCQVHSNLELGEVAARKILELDPGDVSSYVMLSNAHSAAGRWQNVLDIRQKMREKGLSRTPGSSWIEIKSKVHVFVTGDKRHSSRDDIYMALGFFLEHVMDSQDADPVIEF</sequence>
<dbReference type="FunFam" id="1.25.40.10:FF:000719">
    <property type="entry name" value="Pentatricopeptide repeat-containing protein mitochondrial"/>
    <property type="match status" value="1"/>
</dbReference>
<proteinExistence type="predicted"/>
<dbReference type="Pfam" id="PF12854">
    <property type="entry name" value="PPR_1"/>
    <property type="match status" value="1"/>
</dbReference>
<dbReference type="GO" id="GO:0009451">
    <property type="term" value="P:RNA modification"/>
    <property type="evidence" value="ECO:0007669"/>
    <property type="project" value="InterPro"/>
</dbReference>
<evidence type="ECO:0000256" key="2">
    <source>
        <dbReference type="PROSITE-ProRule" id="PRU00708"/>
    </source>
</evidence>
<dbReference type="PANTHER" id="PTHR47926:SF357">
    <property type="entry name" value="PENTATRICOPEPTIDE REPEAT-CONTAINING PROTEIN"/>
    <property type="match status" value="1"/>
</dbReference>
<feature type="repeat" description="PPR" evidence="2">
    <location>
        <begin position="433"/>
        <end position="467"/>
    </location>
</feature>
<keyword evidence="1" id="KW-0677">Repeat</keyword>
<reference evidence="3" key="2">
    <citation type="journal article" date="2024" name="Plant">
        <title>Genomic evolution and insights into agronomic trait innovations of Sesamum species.</title>
        <authorList>
            <person name="Miao H."/>
            <person name="Wang L."/>
            <person name="Qu L."/>
            <person name="Liu H."/>
            <person name="Sun Y."/>
            <person name="Le M."/>
            <person name="Wang Q."/>
            <person name="Wei S."/>
            <person name="Zheng Y."/>
            <person name="Lin W."/>
            <person name="Duan Y."/>
            <person name="Cao H."/>
            <person name="Xiong S."/>
            <person name="Wang X."/>
            <person name="Wei L."/>
            <person name="Li C."/>
            <person name="Ma Q."/>
            <person name="Ju M."/>
            <person name="Zhao R."/>
            <person name="Li G."/>
            <person name="Mu C."/>
            <person name="Tian Q."/>
            <person name="Mei H."/>
            <person name="Zhang T."/>
            <person name="Gao T."/>
            <person name="Zhang H."/>
        </authorList>
    </citation>
    <scope>NUCLEOTIDE SEQUENCE</scope>
    <source>
        <strain evidence="3">KEN1</strain>
    </source>
</reference>
<feature type="repeat" description="PPR" evidence="2">
    <location>
        <begin position="296"/>
        <end position="330"/>
    </location>
</feature>
<dbReference type="PANTHER" id="PTHR47926">
    <property type="entry name" value="PENTATRICOPEPTIDE REPEAT-CONTAINING PROTEIN"/>
    <property type="match status" value="1"/>
</dbReference>
<dbReference type="AlphaFoldDB" id="A0AAW2TYL7"/>
<dbReference type="Pfam" id="PF01535">
    <property type="entry name" value="PPR"/>
    <property type="match status" value="1"/>
</dbReference>
<dbReference type="InterPro" id="IPR011990">
    <property type="entry name" value="TPR-like_helical_dom_sf"/>
</dbReference>
<dbReference type="InterPro" id="IPR002885">
    <property type="entry name" value="PPR_rpt"/>
</dbReference>
<dbReference type="Pfam" id="PF13041">
    <property type="entry name" value="PPR_2"/>
    <property type="match status" value="3"/>
</dbReference>
<reference evidence="3" key="1">
    <citation type="submission" date="2020-06" db="EMBL/GenBank/DDBJ databases">
        <authorList>
            <person name="Li T."/>
            <person name="Hu X."/>
            <person name="Zhang T."/>
            <person name="Song X."/>
            <person name="Zhang H."/>
            <person name="Dai N."/>
            <person name="Sheng W."/>
            <person name="Hou X."/>
            <person name="Wei L."/>
        </authorList>
    </citation>
    <scope>NUCLEOTIDE SEQUENCE</scope>
    <source>
        <strain evidence="3">KEN1</strain>
        <tissue evidence="3">Leaf</tissue>
    </source>
</reference>
<dbReference type="NCBIfam" id="TIGR00756">
    <property type="entry name" value="PPR"/>
    <property type="match status" value="4"/>
</dbReference>
<feature type="repeat" description="PPR" evidence="2">
    <location>
        <begin position="164"/>
        <end position="194"/>
    </location>
</feature>
<accession>A0AAW2TYL7</accession>
<dbReference type="PROSITE" id="PS51375">
    <property type="entry name" value="PPR"/>
    <property type="match status" value="4"/>
</dbReference>
<comment type="caution">
    <text evidence="3">The sequence shown here is derived from an EMBL/GenBank/DDBJ whole genome shotgun (WGS) entry which is preliminary data.</text>
</comment>
<dbReference type="SUPFAM" id="SSF48452">
    <property type="entry name" value="TPR-like"/>
    <property type="match status" value="1"/>
</dbReference>